<organism evidence="1 2">
    <name type="scientific">Thelephora terrestris</name>
    <dbReference type="NCBI Taxonomy" id="56493"/>
    <lineage>
        <taxon>Eukaryota</taxon>
        <taxon>Fungi</taxon>
        <taxon>Dikarya</taxon>
        <taxon>Basidiomycota</taxon>
        <taxon>Agaricomycotina</taxon>
        <taxon>Agaricomycetes</taxon>
        <taxon>Thelephorales</taxon>
        <taxon>Thelephoraceae</taxon>
        <taxon>Thelephora</taxon>
    </lineage>
</organism>
<evidence type="ECO:0008006" key="3">
    <source>
        <dbReference type="Google" id="ProtNLM"/>
    </source>
</evidence>
<reference evidence="1" key="1">
    <citation type="journal article" date="2020" name="Nat. Commun.">
        <title>Large-scale genome sequencing of mycorrhizal fungi provides insights into the early evolution of symbiotic traits.</title>
        <authorList>
            <person name="Miyauchi S."/>
            <person name="Kiss E."/>
            <person name="Kuo A."/>
            <person name="Drula E."/>
            <person name="Kohler A."/>
            <person name="Sanchez-Garcia M."/>
            <person name="Morin E."/>
            <person name="Andreopoulos B."/>
            <person name="Barry K.W."/>
            <person name="Bonito G."/>
            <person name="Buee M."/>
            <person name="Carver A."/>
            <person name="Chen C."/>
            <person name="Cichocki N."/>
            <person name="Clum A."/>
            <person name="Culley D."/>
            <person name="Crous P.W."/>
            <person name="Fauchery L."/>
            <person name="Girlanda M."/>
            <person name="Hayes R.D."/>
            <person name="Keri Z."/>
            <person name="LaButti K."/>
            <person name="Lipzen A."/>
            <person name="Lombard V."/>
            <person name="Magnuson J."/>
            <person name="Maillard F."/>
            <person name="Murat C."/>
            <person name="Nolan M."/>
            <person name="Ohm R.A."/>
            <person name="Pangilinan J."/>
            <person name="Pereira M.F."/>
            <person name="Perotto S."/>
            <person name="Peter M."/>
            <person name="Pfister S."/>
            <person name="Riley R."/>
            <person name="Sitrit Y."/>
            <person name="Stielow J.B."/>
            <person name="Szollosi G."/>
            <person name="Zifcakova L."/>
            <person name="Stursova M."/>
            <person name="Spatafora J.W."/>
            <person name="Tedersoo L."/>
            <person name="Vaario L.M."/>
            <person name="Yamada A."/>
            <person name="Yan M."/>
            <person name="Wang P."/>
            <person name="Xu J."/>
            <person name="Bruns T."/>
            <person name="Baldrian P."/>
            <person name="Vilgalys R."/>
            <person name="Dunand C."/>
            <person name="Henrissat B."/>
            <person name="Grigoriev I.V."/>
            <person name="Hibbett D."/>
            <person name="Nagy L.G."/>
            <person name="Martin F.M."/>
        </authorList>
    </citation>
    <scope>NUCLEOTIDE SEQUENCE</scope>
    <source>
        <strain evidence="1">UH-Tt-Lm1</strain>
    </source>
</reference>
<proteinExistence type="predicted"/>
<dbReference type="Proteomes" id="UP000736335">
    <property type="component" value="Unassembled WGS sequence"/>
</dbReference>
<dbReference type="AlphaFoldDB" id="A0A9P6L665"/>
<dbReference type="InterPro" id="IPR051288">
    <property type="entry name" value="Serum_paraoxonase/arylesterase"/>
</dbReference>
<name>A0A9P6L665_9AGAM</name>
<keyword evidence="2" id="KW-1185">Reference proteome</keyword>
<evidence type="ECO:0000313" key="1">
    <source>
        <dbReference type="EMBL" id="KAF9785096.1"/>
    </source>
</evidence>
<dbReference type="SUPFAM" id="SSF63829">
    <property type="entry name" value="Calcium-dependent phosphotriesterase"/>
    <property type="match status" value="1"/>
</dbReference>
<dbReference type="EMBL" id="WIUZ02000007">
    <property type="protein sequence ID" value="KAF9785096.1"/>
    <property type="molecule type" value="Genomic_DNA"/>
</dbReference>
<reference evidence="1" key="2">
    <citation type="submission" date="2020-11" db="EMBL/GenBank/DDBJ databases">
        <authorList>
            <consortium name="DOE Joint Genome Institute"/>
            <person name="Kuo A."/>
            <person name="Miyauchi S."/>
            <person name="Kiss E."/>
            <person name="Drula E."/>
            <person name="Kohler A."/>
            <person name="Sanchez-Garcia M."/>
            <person name="Andreopoulos B."/>
            <person name="Barry K.W."/>
            <person name="Bonito G."/>
            <person name="Buee M."/>
            <person name="Carver A."/>
            <person name="Chen C."/>
            <person name="Cichocki N."/>
            <person name="Clum A."/>
            <person name="Culley D."/>
            <person name="Crous P.W."/>
            <person name="Fauchery L."/>
            <person name="Girlanda M."/>
            <person name="Hayes R."/>
            <person name="Keri Z."/>
            <person name="Labutti K."/>
            <person name="Lipzen A."/>
            <person name="Lombard V."/>
            <person name="Magnuson J."/>
            <person name="Maillard F."/>
            <person name="Morin E."/>
            <person name="Murat C."/>
            <person name="Nolan M."/>
            <person name="Ohm R."/>
            <person name="Pangilinan J."/>
            <person name="Pereira M."/>
            <person name="Perotto S."/>
            <person name="Peter M."/>
            <person name="Riley R."/>
            <person name="Sitrit Y."/>
            <person name="Stielow B."/>
            <person name="Szollosi G."/>
            <person name="Zifcakova L."/>
            <person name="Stursova M."/>
            <person name="Spatafora J.W."/>
            <person name="Tedersoo L."/>
            <person name="Vaario L.-M."/>
            <person name="Yamada A."/>
            <person name="Yan M."/>
            <person name="Wang P."/>
            <person name="Xu J."/>
            <person name="Bruns T."/>
            <person name="Baldrian P."/>
            <person name="Vilgalys R."/>
            <person name="Henrissat B."/>
            <person name="Grigoriev I.V."/>
            <person name="Hibbett D."/>
            <person name="Nagy L.G."/>
            <person name="Martin F.M."/>
        </authorList>
    </citation>
    <scope>NUCLEOTIDE SEQUENCE</scope>
    <source>
        <strain evidence="1">UH-Tt-Lm1</strain>
    </source>
</reference>
<dbReference type="PANTHER" id="PTHR11799:SF12">
    <property type="entry name" value="PARAOXONASE-RELATED"/>
    <property type="match status" value="1"/>
</dbReference>
<dbReference type="PANTHER" id="PTHR11799">
    <property type="entry name" value="PARAOXONASE"/>
    <property type="match status" value="1"/>
</dbReference>
<accession>A0A9P6L665</accession>
<dbReference type="InterPro" id="IPR011042">
    <property type="entry name" value="6-blade_b-propeller_TolB-like"/>
</dbReference>
<gene>
    <name evidence="1" type="ORF">BJ322DRAFT_1108559</name>
</gene>
<dbReference type="OrthoDB" id="5307922at2759"/>
<comment type="caution">
    <text evidence="1">The sequence shown here is derived from an EMBL/GenBank/DDBJ whole genome shotgun (WGS) entry which is preliminary data.</text>
</comment>
<protein>
    <recommendedName>
        <fullName evidence="3">Serum paraoxonase/arylesterase</fullName>
    </recommendedName>
</protein>
<sequence>MTARLLTPLLVVILAILFGLYQIRLKPLLEVGGFWKEAQDVGGKLKETCIYVDDLKGCEQSRLHEPSGVLFLACAPPESRSPWLPFMGTYNTSVAGKGYIVTYDPSSKKVTRLTAKGFDSPRGLSPFGMDIVPSTRNPDELTIYVTNMRPPFVDLDLDLPPGIREAKCDEIASARSKREGPDPSIEVFRYVLGGDSVQHVATWTDEKIMISPNDVVGLPDGKGVWFTNTVPYRTGILNTVSVLLQQKLSSIGFCGSDGCKLAATGLYGINGIARSPFASNDTFYVAHSFLGGVSLFTRQSDNRLLLDEHIKTESGIDNLMVDSKGAIWGAGMPKILVTSAHVRNPTQTTSAPSSVFKITLNTGESSFYGKKYIVEKVLEDDGTKVSGIASAVHDATRGRLFMHGIVGESLIVCKTK</sequence>
<dbReference type="Gene3D" id="2.120.10.30">
    <property type="entry name" value="TolB, C-terminal domain"/>
    <property type="match status" value="1"/>
</dbReference>
<evidence type="ECO:0000313" key="2">
    <source>
        <dbReference type="Proteomes" id="UP000736335"/>
    </source>
</evidence>